<dbReference type="EMBL" id="QKKF02025464">
    <property type="protein sequence ID" value="RZF36862.1"/>
    <property type="molecule type" value="Genomic_DNA"/>
</dbReference>
<dbReference type="EMBL" id="QKKF02031616">
    <property type="protein sequence ID" value="RZF34410.1"/>
    <property type="molecule type" value="Genomic_DNA"/>
</dbReference>
<feature type="compositionally biased region" description="Polar residues" evidence="1">
    <location>
        <begin position="68"/>
        <end position="81"/>
    </location>
</feature>
<proteinExistence type="predicted"/>
<evidence type="ECO:0000313" key="4">
    <source>
        <dbReference type="Proteomes" id="UP000291343"/>
    </source>
</evidence>
<dbReference type="InParanoid" id="A0A482WM76"/>
<comment type="caution">
    <text evidence="2">The sequence shown here is derived from an EMBL/GenBank/DDBJ whole genome shotgun (WGS) entry which is preliminary data.</text>
</comment>
<evidence type="ECO:0000313" key="3">
    <source>
        <dbReference type="EMBL" id="RZF36862.1"/>
    </source>
</evidence>
<evidence type="ECO:0000256" key="1">
    <source>
        <dbReference type="SAM" id="MobiDB-lite"/>
    </source>
</evidence>
<dbReference type="Proteomes" id="UP000291343">
    <property type="component" value="Unassembled WGS sequence"/>
</dbReference>
<protein>
    <submittedName>
        <fullName evidence="2">Uncharacterized protein</fullName>
    </submittedName>
</protein>
<feature type="compositionally biased region" description="Basic and acidic residues" evidence="1">
    <location>
        <begin position="55"/>
        <end position="64"/>
    </location>
</feature>
<reference evidence="2" key="2">
    <citation type="submission" date="2019-02" db="EMBL/GenBank/DDBJ databases">
        <authorList>
            <person name="Zhu J."/>
            <person name="Jiang F."/>
            <person name="Wang X."/>
            <person name="Yang P."/>
            <person name="Bao Y."/>
            <person name="Zhao W."/>
            <person name="Wang W."/>
            <person name="Lu H."/>
            <person name="Wang Q."/>
            <person name="Cui N."/>
            <person name="Li J."/>
            <person name="Chen X."/>
            <person name="Luo L."/>
            <person name="Yu J."/>
            <person name="Kang L."/>
            <person name="Cui F."/>
        </authorList>
    </citation>
    <scope>NUCLEOTIDE SEQUENCE</scope>
    <source>
        <strain evidence="2">Lst14</strain>
        <tissue evidence="2">Whole body</tissue>
    </source>
</reference>
<accession>A0A482WM76</accession>
<gene>
    <name evidence="3" type="ORF">LSTR_LSTR004550</name>
    <name evidence="2" type="ORF">LSTR_LSTR014556</name>
</gene>
<organism evidence="2 4">
    <name type="scientific">Laodelphax striatellus</name>
    <name type="common">Small brown planthopper</name>
    <name type="synonym">Delphax striatella</name>
    <dbReference type="NCBI Taxonomy" id="195883"/>
    <lineage>
        <taxon>Eukaryota</taxon>
        <taxon>Metazoa</taxon>
        <taxon>Ecdysozoa</taxon>
        <taxon>Arthropoda</taxon>
        <taxon>Hexapoda</taxon>
        <taxon>Insecta</taxon>
        <taxon>Pterygota</taxon>
        <taxon>Neoptera</taxon>
        <taxon>Paraneoptera</taxon>
        <taxon>Hemiptera</taxon>
        <taxon>Auchenorrhyncha</taxon>
        <taxon>Fulgoroidea</taxon>
        <taxon>Delphacidae</taxon>
        <taxon>Criomorphinae</taxon>
        <taxon>Laodelphax</taxon>
    </lineage>
</organism>
<keyword evidence="4" id="KW-1185">Reference proteome</keyword>
<name>A0A482WM76_LAOST</name>
<sequence length="95" mass="10644">MNGLVQRKPRQDTDPIRSSLGATSEDAAKYVNRIMAAPEFTLPCHPPYTFHNYVKADERSKKNEAPGSHSSNSAQTLSPYNRRSVKPLSMEEKIP</sequence>
<feature type="region of interest" description="Disordered" evidence="1">
    <location>
        <begin position="55"/>
        <end position="95"/>
    </location>
</feature>
<reference evidence="2 4" key="1">
    <citation type="journal article" date="2017" name="Gigascience">
        <title>Genome sequence of the small brown planthopper, Laodelphax striatellus.</title>
        <authorList>
            <person name="Zhu J."/>
            <person name="Jiang F."/>
            <person name="Wang X."/>
            <person name="Yang P."/>
            <person name="Bao Y."/>
            <person name="Zhao W."/>
            <person name="Wang W."/>
            <person name="Lu H."/>
            <person name="Wang Q."/>
            <person name="Cui N."/>
            <person name="Li J."/>
            <person name="Chen X."/>
            <person name="Luo L."/>
            <person name="Yu J."/>
            <person name="Kang L."/>
            <person name="Cui F."/>
        </authorList>
    </citation>
    <scope>NUCLEOTIDE SEQUENCE [LARGE SCALE GENOMIC DNA]</scope>
    <source>
        <strain evidence="2">Lst14</strain>
        <tissue evidence="2">Whole body</tissue>
    </source>
</reference>
<feature type="region of interest" description="Disordered" evidence="1">
    <location>
        <begin position="1"/>
        <end position="22"/>
    </location>
</feature>
<evidence type="ECO:0000313" key="2">
    <source>
        <dbReference type="EMBL" id="RZF34410.1"/>
    </source>
</evidence>
<dbReference type="AlphaFoldDB" id="A0A482WM76"/>